<evidence type="ECO:0000313" key="1">
    <source>
        <dbReference type="EMBL" id="KJH46793.1"/>
    </source>
</evidence>
<name>A0A0D8XQ77_DICVI</name>
<dbReference type="EMBL" id="KN716334">
    <property type="protein sequence ID" value="KJH46793.1"/>
    <property type="molecule type" value="Genomic_DNA"/>
</dbReference>
<reference evidence="1 2" key="1">
    <citation type="submission" date="2013-11" db="EMBL/GenBank/DDBJ databases">
        <title>Draft genome of the bovine lungworm Dictyocaulus viviparus.</title>
        <authorList>
            <person name="Mitreva M."/>
        </authorList>
    </citation>
    <scope>NUCLEOTIDE SEQUENCE [LARGE SCALE GENOMIC DNA]</scope>
    <source>
        <strain evidence="1 2">HannoverDv2000</strain>
    </source>
</reference>
<proteinExistence type="predicted"/>
<dbReference type="OrthoDB" id="5875182at2759"/>
<reference evidence="2" key="2">
    <citation type="journal article" date="2016" name="Sci. Rep.">
        <title>Dictyocaulus viviparus genome, variome and transcriptome elucidate lungworm biology and support future intervention.</title>
        <authorList>
            <person name="McNulty S.N."/>
            <person name="Strube C."/>
            <person name="Rosa B.A."/>
            <person name="Martin J.C."/>
            <person name="Tyagi R."/>
            <person name="Choi Y.J."/>
            <person name="Wang Q."/>
            <person name="Hallsworth Pepin K."/>
            <person name="Zhang X."/>
            <person name="Ozersky P."/>
            <person name="Wilson R.K."/>
            <person name="Sternberg P.W."/>
            <person name="Gasser R.B."/>
            <person name="Mitreva M."/>
        </authorList>
    </citation>
    <scope>NUCLEOTIDE SEQUENCE [LARGE SCALE GENOMIC DNA]</scope>
    <source>
        <strain evidence="2">HannoverDv2000</strain>
    </source>
</reference>
<organism evidence="1 2">
    <name type="scientific">Dictyocaulus viviparus</name>
    <name type="common">Bovine lungworm</name>
    <dbReference type="NCBI Taxonomy" id="29172"/>
    <lineage>
        <taxon>Eukaryota</taxon>
        <taxon>Metazoa</taxon>
        <taxon>Ecdysozoa</taxon>
        <taxon>Nematoda</taxon>
        <taxon>Chromadorea</taxon>
        <taxon>Rhabditida</taxon>
        <taxon>Rhabditina</taxon>
        <taxon>Rhabditomorpha</taxon>
        <taxon>Strongyloidea</taxon>
        <taxon>Metastrongylidae</taxon>
        <taxon>Dictyocaulus</taxon>
    </lineage>
</organism>
<keyword evidence="2" id="KW-1185">Reference proteome</keyword>
<evidence type="ECO:0000313" key="2">
    <source>
        <dbReference type="Proteomes" id="UP000053766"/>
    </source>
</evidence>
<protein>
    <submittedName>
        <fullName evidence="1">Uncharacterized protein</fullName>
    </submittedName>
</protein>
<dbReference type="Proteomes" id="UP000053766">
    <property type="component" value="Unassembled WGS sequence"/>
</dbReference>
<sequence length="247" mass="27904">MPEEPGKLKLAAVLRQTKTPFRLMIFVWISSDFLCRKFNVNLTSDFSESAGRKQYALKICDTKEQTKLLLMVSSNMGTLFLRMCPFNKYNTNGSTCSVFLKEPWASKTSVVVAGRFDGELAKGGLVMRYGALGPDDIASSSPPAAKTWILIRLLMDFALMLHTVFKLSVAAMTQRVNQIYYAKAGTQSVWRNFNVMMDIREFIIYFIILCLTVTDAIRCKCTKESETVTCVDGVCEVEHGYEFKKNK</sequence>
<accession>A0A0D8XQ77</accession>
<dbReference type="AlphaFoldDB" id="A0A0D8XQ77"/>
<gene>
    <name evidence="1" type="ORF">DICVIV_07119</name>
</gene>